<dbReference type="EMBL" id="BLAL01000304">
    <property type="protein sequence ID" value="GET02083.1"/>
    <property type="molecule type" value="Genomic_DNA"/>
</dbReference>
<evidence type="ECO:0000313" key="10">
    <source>
        <dbReference type="EMBL" id="GBB97019.1"/>
    </source>
</evidence>
<dbReference type="PANTHER" id="PTHR13768">
    <property type="entry name" value="SOLUBLE NSF ATTACHMENT PROTEIN SNAP"/>
    <property type="match status" value="1"/>
</dbReference>
<comment type="caution">
    <text evidence="10">The sequence shown here is derived from an EMBL/GenBank/DDBJ whole genome shotgun (WGS) entry which is preliminary data.</text>
</comment>
<comment type="similarity">
    <text evidence="2">Belongs to the SNAP family.</text>
</comment>
<proteinExistence type="inferred from homology"/>
<feature type="region of interest" description="Disordered" evidence="9">
    <location>
        <begin position="272"/>
        <end position="316"/>
    </location>
</feature>
<evidence type="ECO:0000256" key="4">
    <source>
        <dbReference type="ARBA" id="ARBA00022892"/>
    </source>
</evidence>
<dbReference type="Gene3D" id="1.25.40.10">
    <property type="entry name" value="Tetratricopeptide repeat domain"/>
    <property type="match status" value="1"/>
</dbReference>
<protein>
    <recommendedName>
        <fullName evidence="7">Gamma-soluble NSF attachment protein</fullName>
    </recommendedName>
    <alternativeName>
        <fullName evidence="8">N-ethylmaleimide-sensitive factor attachment protein gamma</fullName>
    </alternativeName>
</protein>
<dbReference type="AlphaFoldDB" id="A0A2Z6RIA2"/>
<evidence type="ECO:0000256" key="2">
    <source>
        <dbReference type="ARBA" id="ARBA00010050"/>
    </source>
</evidence>
<dbReference type="GO" id="GO:0005483">
    <property type="term" value="F:soluble NSF attachment protein activity"/>
    <property type="evidence" value="ECO:0007669"/>
    <property type="project" value="TreeGrafter"/>
</dbReference>
<dbReference type="GO" id="GO:0031201">
    <property type="term" value="C:SNARE complex"/>
    <property type="evidence" value="ECO:0007669"/>
    <property type="project" value="TreeGrafter"/>
</dbReference>
<feature type="compositionally biased region" description="Low complexity" evidence="9">
    <location>
        <begin position="405"/>
        <end position="415"/>
    </location>
</feature>
<dbReference type="EMBL" id="BEXD01002112">
    <property type="protein sequence ID" value="GBB97019.1"/>
    <property type="molecule type" value="Genomic_DNA"/>
</dbReference>
<dbReference type="GO" id="GO:0016192">
    <property type="term" value="P:vesicle-mediated transport"/>
    <property type="evidence" value="ECO:0007669"/>
    <property type="project" value="UniProtKB-KW"/>
</dbReference>
<name>A0A2Z6RIA2_9GLOM</name>
<keyword evidence="12" id="KW-1185">Reference proteome</keyword>
<dbReference type="PANTHER" id="PTHR13768:SF2">
    <property type="entry name" value="GAMMA-SOLUBLE NSF ATTACHMENT PROTEIN"/>
    <property type="match status" value="1"/>
</dbReference>
<keyword evidence="6" id="KW-0472">Membrane</keyword>
<reference evidence="10 12" key="1">
    <citation type="submission" date="2017-11" db="EMBL/GenBank/DDBJ databases">
        <title>The genome of Rhizophagus clarus HR1 reveals common genetic basis of auxotrophy among arbuscular mycorrhizal fungi.</title>
        <authorList>
            <person name="Kobayashi Y."/>
        </authorList>
    </citation>
    <scope>NUCLEOTIDE SEQUENCE [LARGE SCALE GENOMIC DNA]</scope>
    <source>
        <strain evidence="10 12">HR1</strain>
    </source>
</reference>
<evidence type="ECO:0000256" key="9">
    <source>
        <dbReference type="SAM" id="MobiDB-lite"/>
    </source>
</evidence>
<dbReference type="Proteomes" id="UP000615446">
    <property type="component" value="Unassembled WGS sequence"/>
</dbReference>
<evidence type="ECO:0000256" key="5">
    <source>
        <dbReference type="ARBA" id="ARBA00022927"/>
    </source>
</evidence>
<evidence type="ECO:0000313" key="11">
    <source>
        <dbReference type="EMBL" id="GET02083.1"/>
    </source>
</evidence>
<evidence type="ECO:0000256" key="7">
    <source>
        <dbReference type="ARBA" id="ARBA00040047"/>
    </source>
</evidence>
<dbReference type="InterPro" id="IPR000744">
    <property type="entry name" value="NSF_attach"/>
</dbReference>
<feature type="compositionally biased region" description="Pro residues" evidence="9">
    <location>
        <begin position="280"/>
        <end position="292"/>
    </location>
</feature>
<dbReference type="Proteomes" id="UP000247702">
    <property type="component" value="Unassembled WGS sequence"/>
</dbReference>
<keyword evidence="4" id="KW-0931">ER-Golgi transport</keyword>
<keyword evidence="5" id="KW-0653">Protein transport</keyword>
<evidence type="ECO:0000256" key="6">
    <source>
        <dbReference type="ARBA" id="ARBA00023136"/>
    </source>
</evidence>
<dbReference type="SUPFAM" id="SSF48452">
    <property type="entry name" value="TPR-like"/>
    <property type="match status" value="1"/>
</dbReference>
<dbReference type="InterPro" id="IPR011990">
    <property type="entry name" value="TPR-like_helical_dom_sf"/>
</dbReference>
<evidence type="ECO:0000256" key="3">
    <source>
        <dbReference type="ARBA" id="ARBA00022448"/>
    </source>
</evidence>
<feature type="region of interest" description="Disordered" evidence="9">
    <location>
        <begin position="397"/>
        <end position="433"/>
    </location>
</feature>
<evidence type="ECO:0000313" key="12">
    <source>
        <dbReference type="Proteomes" id="UP000247702"/>
    </source>
</evidence>
<evidence type="ECO:0000256" key="8">
    <source>
        <dbReference type="ARBA" id="ARBA00042485"/>
    </source>
</evidence>
<feature type="region of interest" description="Disordered" evidence="9">
    <location>
        <begin position="334"/>
        <end position="367"/>
    </location>
</feature>
<dbReference type="OrthoDB" id="9984275at2759"/>
<sequence>MEDNKIREAVQFLSEGDKATRKGWFKKPEWDVAGQNYEKAASCFKAARSYDQAIQAFQKASDALFKSDSLYMAAKAMESAANLAVQQLKQPERASEMYKKASDLYQAHMTPDRAGEMLEKAARALEPVSVDGAIEYYVAACNLFESEDRGRFAVDTFKKTIAIMIKNKRYAEAVDIMHRLSKIYQGINNQPALNKTYLSIIITLLALEDEVEAKKQFQSFCQNAFVQSEESAISNSLLDAFEQGDQDLLDQLVRRPTVTYLDNDVAKLSRELQVPGGLSRPPPTTYIPPPKPITSNNDRPQGHEQKNDFPIYNQHQNDPYFLHSQEQKGNLNDYAEKKSNSSHDQLQKNDKQEADETEPYNISDISDKVEIPNISDISANVEIPNISDISDKVEIPPTGNQIHISSSSTTPVPSSHLNSNQNTFIEEDNGDLC</sequence>
<feature type="compositionally biased region" description="Basic and acidic residues" evidence="9">
    <location>
        <begin position="334"/>
        <end position="354"/>
    </location>
</feature>
<evidence type="ECO:0000256" key="1">
    <source>
        <dbReference type="ARBA" id="ARBA00004170"/>
    </source>
</evidence>
<accession>A0A2Z6RIA2</accession>
<dbReference type="STRING" id="94130.A0A2Z6RIA2"/>
<organism evidence="10 12">
    <name type="scientific">Rhizophagus clarus</name>
    <dbReference type="NCBI Taxonomy" id="94130"/>
    <lineage>
        <taxon>Eukaryota</taxon>
        <taxon>Fungi</taxon>
        <taxon>Fungi incertae sedis</taxon>
        <taxon>Mucoromycota</taxon>
        <taxon>Glomeromycotina</taxon>
        <taxon>Glomeromycetes</taxon>
        <taxon>Glomerales</taxon>
        <taxon>Glomeraceae</taxon>
        <taxon>Rhizophagus</taxon>
    </lineage>
</organism>
<dbReference type="GO" id="GO:0019905">
    <property type="term" value="F:syntaxin binding"/>
    <property type="evidence" value="ECO:0007669"/>
    <property type="project" value="TreeGrafter"/>
</dbReference>
<reference evidence="11" key="2">
    <citation type="submission" date="2019-10" db="EMBL/GenBank/DDBJ databases">
        <title>Conservation and host-specific expression of non-tandemly repeated heterogenous ribosome RNA gene in arbuscular mycorrhizal fungi.</title>
        <authorList>
            <person name="Maeda T."/>
            <person name="Kobayashi Y."/>
            <person name="Nakagawa T."/>
            <person name="Ezawa T."/>
            <person name="Yamaguchi K."/>
            <person name="Bino T."/>
            <person name="Nishimoto Y."/>
            <person name="Shigenobu S."/>
            <person name="Kawaguchi M."/>
        </authorList>
    </citation>
    <scope>NUCLEOTIDE SEQUENCE</scope>
    <source>
        <strain evidence="11">HR1</strain>
    </source>
</reference>
<keyword evidence="3" id="KW-0813">Transport</keyword>
<dbReference type="GO" id="GO:0005774">
    <property type="term" value="C:vacuolar membrane"/>
    <property type="evidence" value="ECO:0007669"/>
    <property type="project" value="TreeGrafter"/>
</dbReference>
<comment type="subcellular location">
    <subcellularLocation>
        <location evidence="1">Membrane</location>
        <topology evidence="1">Peripheral membrane protein</topology>
    </subcellularLocation>
</comment>
<dbReference type="GO" id="GO:0006886">
    <property type="term" value="P:intracellular protein transport"/>
    <property type="evidence" value="ECO:0007669"/>
    <property type="project" value="InterPro"/>
</dbReference>
<gene>
    <name evidence="11" type="ORF">RCL2_002846300</name>
    <name evidence="10" type="ORF">RclHR1_00290017</name>
</gene>
<dbReference type="Pfam" id="PF14938">
    <property type="entry name" value="SNAP"/>
    <property type="match status" value="1"/>
</dbReference>